<organism evidence="1 2">
    <name type="scientific">Hymenobacter segetis</name>
    <dbReference type="NCBI Taxonomy" id="2025509"/>
    <lineage>
        <taxon>Bacteria</taxon>
        <taxon>Pseudomonadati</taxon>
        <taxon>Bacteroidota</taxon>
        <taxon>Cytophagia</taxon>
        <taxon>Cytophagales</taxon>
        <taxon>Hymenobacteraceae</taxon>
        <taxon>Hymenobacter</taxon>
    </lineage>
</organism>
<name>A0ABU9LZM9_9BACT</name>
<accession>A0ABU9LZM9</accession>
<gene>
    <name evidence="1" type="ORF">AAFH49_17580</name>
</gene>
<comment type="caution">
    <text evidence="1">The sequence shown here is derived from an EMBL/GenBank/DDBJ whole genome shotgun (WGS) entry which is preliminary data.</text>
</comment>
<sequence length="177" mass="20152">MPDRLITLCYRKIIDATATRSWDQLVWNDSYAEFRLQAQNFNPGQQYRSFGEILHFMPGAERLHFLVSGAVTGYVQQLNERMPDITDNLGRQFLRFKRFQFELINSDLQDKSKHQIAVNFVSEPLRWHDTVGAFLVVSEASAASDADEILTHLVPLQPFLSIYSILTPASDDSANAG</sequence>
<keyword evidence="2" id="KW-1185">Reference proteome</keyword>
<proteinExistence type="predicted"/>
<evidence type="ECO:0008006" key="3">
    <source>
        <dbReference type="Google" id="ProtNLM"/>
    </source>
</evidence>
<reference evidence="1 2" key="1">
    <citation type="journal article" date="2018" name="Arch. Microbiol.">
        <title>Hymenobacter segetis sp. nov., isolated from soil.</title>
        <authorList>
            <person name="Ten L.N."/>
            <person name="Lim S.J."/>
            <person name="Kim B.O."/>
            <person name="Kang I.K."/>
            <person name="Jung H.Y."/>
        </authorList>
    </citation>
    <scope>NUCLEOTIDE SEQUENCE [LARGE SCALE GENOMIC DNA]</scope>
    <source>
        <strain evidence="1 2">S7-3-11</strain>
    </source>
</reference>
<dbReference type="Proteomes" id="UP001479606">
    <property type="component" value="Unassembled WGS sequence"/>
</dbReference>
<evidence type="ECO:0000313" key="2">
    <source>
        <dbReference type="Proteomes" id="UP001479606"/>
    </source>
</evidence>
<evidence type="ECO:0000313" key="1">
    <source>
        <dbReference type="EMBL" id="MEL5996031.1"/>
    </source>
</evidence>
<dbReference type="RefSeq" id="WP_342300217.1">
    <property type="nucleotide sequence ID" value="NZ_JBCEVZ010000054.1"/>
</dbReference>
<protein>
    <recommendedName>
        <fullName evidence="3">MmyB-like transcription regulator ligand binding domain-containing protein</fullName>
    </recommendedName>
</protein>
<dbReference type="EMBL" id="JBCEVZ010000054">
    <property type="protein sequence ID" value="MEL5996031.1"/>
    <property type="molecule type" value="Genomic_DNA"/>
</dbReference>